<dbReference type="EMBL" id="JACAZI010000008">
    <property type="protein sequence ID" value="KAF7353762.1"/>
    <property type="molecule type" value="Genomic_DNA"/>
</dbReference>
<dbReference type="GO" id="GO:0004556">
    <property type="term" value="F:alpha-amylase activity"/>
    <property type="evidence" value="ECO:0007669"/>
    <property type="project" value="UniProtKB-UniRule"/>
</dbReference>
<dbReference type="PROSITE" id="PS51257">
    <property type="entry name" value="PROKAR_LIPOPROTEIN"/>
    <property type="match status" value="1"/>
</dbReference>
<dbReference type="OrthoDB" id="550577at2759"/>
<dbReference type="GO" id="GO:2001070">
    <property type="term" value="F:starch binding"/>
    <property type="evidence" value="ECO:0007669"/>
    <property type="project" value="InterPro"/>
</dbReference>
<dbReference type="SMART" id="SM00632">
    <property type="entry name" value="Aamy_C"/>
    <property type="match status" value="1"/>
</dbReference>
<dbReference type="SMART" id="SM01065">
    <property type="entry name" value="CBM_2"/>
    <property type="match status" value="1"/>
</dbReference>
<dbReference type="Pfam" id="PF02806">
    <property type="entry name" value="Alpha-amylase_C"/>
    <property type="match status" value="1"/>
</dbReference>
<proteinExistence type="inferred from homology"/>
<evidence type="ECO:0000256" key="7">
    <source>
        <dbReference type="ARBA" id="ARBA00022837"/>
    </source>
</evidence>
<keyword evidence="9 12" id="KW-0326">Glycosidase</keyword>
<dbReference type="SUPFAM" id="SSF51011">
    <property type="entry name" value="Glycosyl hydrolase domain"/>
    <property type="match status" value="1"/>
</dbReference>
<evidence type="ECO:0000256" key="8">
    <source>
        <dbReference type="ARBA" id="ARBA00023277"/>
    </source>
</evidence>
<dbReference type="InterPro" id="IPR013780">
    <property type="entry name" value="Glyco_hydro_b"/>
</dbReference>
<reference evidence="15" key="1">
    <citation type="submission" date="2020-05" db="EMBL/GenBank/DDBJ databases">
        <title>Mycena genomes resolve the evolution of fungal bioluminescence.</title>
        <authorList>
            <person name="Tsai I.J."/>
        </authorList>
    </citation>
    <scope>NUCLEOTIDE SEQUENCE</scope>
    <source>
        <strain evidence="15">CCC161011</strain>
    </source>
</reference>
<evidence type="ECO:0000256" key="13">
    <source>
        <dbReference type="SAM" id="MobiDB-lite"/>
    </source>
</evidence>
<dbReference type="InterPro" id="IPR031319">
    <property type="entry name" value="A-amylase_C"/>
</dbReference>
<evidence type="ECO:0000313" key="16">
    <source>
        <dbReference type="Proteomes" id="UP000620124"/>
    </source>
</evidence>
<dbReference type="InterPro" id="IPR006047">
    <property type="entry name" value="GH13_cat_dom"/>
</dbReference>
<accession>A0A8H6Y6W4</accession>
<dbReference type="GO" id="GO:0046872">
    <property type="term" value="F:metal ion binding"/>
    <property type="evidence" value="ECO:0007669"/>
    <property type="project" value="UniProtKB-KW"/>
</dbReference>
<evidence type="ECO:0000256" key="10">
    <source>
        <dbReference type="ARBA" id="ARBA00023326"/>
    </source>
</evidence>
<dbReference type="InterPro" id="IPR006048">
    <property type="entry name" value="A-amylase/branching_C"/>
</dbReference>
<evidence type="ECO:0000256" key="12">
    <source>
        <dbReference type="RuleBase" id="RU361134"/>
    </source>
</evidence>
<dbReference type="InterPro" id="IPR006046">
    <property type="entry name" value="Alpha_amylase"/>
</dbReference>
<dbReference type="SMART" id="SM00642">
    <property type="entry name" value="Aamy"/>
    <property type="match status" value="1"/>
</dbReference>
<comment type="cofactor">
    <cofactor evidence="2">
        <name>Ca(2+)</name>
        <dbReference type="ChEBI" id="CHEBI:29108"/>
    </cofactor>
</comment>
<dbReference type="Proteomes" id="UP000620124">
    <property type="component" value="Unassembled WGS sequence"/>
</dbReference>
<sequence length="657" mass="68835">MTRLFSFPLSQNASLSTFSSSCLKALVVLEIAQGTFATSLLRRSPPKAHNTIVQLFEWPWDSVASECTSFLGPAGFGYVQVSPPNEHITGTEWWTDYQTVSYTLTSKRGNRAQFANMVSTCTKAGVGVIADVVLNHMTAGSGVGFAGSRYTKYSYPAVPYNSSQFHYCAGNGKASNINNYNDANNVRLCELSGLADLAQEQTSVRNIMAAFLNDLLSLGVAGFRIDAAKHMSPTDLAAIRALLTAPFYDTQEVIFGEGEAVQPSQYVNTGDVIEFRAPSSVKTYFTGSPGIAALVTPSPMGAAWGFVDSGIANYIMANQDTERGGTSLNYQSANNAYLLSAIFMLGFNYGTPTVYSGYDFSSYDQGAPQSSAGYTNAVTCSSNGWRCEHRWPGIANMNAFHNAVGSAALTNILAGTSQQIAFGRSAVGFLIINNDGSAWTNTWATSLPAGTYCDIIHDTTVDPTTCNGPSYVVSATGTLSASVAPHHALAIFTGAASLGAASVNAATSSTVVSANSSTSLSSISPASSSQTGSSSRASSSTLTAGTTIIATTTAASSPSTTSATVTFKETASTTSGQIVKLVGSISQLGNWAPASAVSLTLNGNSVWSVTLALPSNTSFQYKFIRVRSGTVSWESDPNRSYTTPGKGSSVTLTSSFR</sequence>
<comment type="similarity">
    <text evidence="3 11">Belongs to the glycosyl hydrolase 13 family.</text>
</comment>
<organism evidence="15 16">
    <name type="scientific">Mycena venus</name>
    <dbReference type="NCBI Taxonomy" id="2733690"/>
    <lineage>
        <taxon>Eukaryota</taxon>
        <taxon>Fungi</taxon>
        <taxon>Dikarya</taxon>
        <taxon>Basidiomycota</taxon>
        <taxon>Agaricomycotina</taxon>
        <taxon>Agaricomycetes</taxon>
        <taxon>Agaricomycetidae</taxon>
        <taxon>Agaricales</taxon>
        <taxon>Marasmiineae</taxon>
        <taxon>Mycenaceae</taxon>
        <taxon>Mycena</taxon>
    </lineage>
</organism>
<evidence type="ECO:0000256" key="11">
    <source>
        <dbReference type="RuleBase" id="RU003615"/>
    </source>
</evidence>
<feature type="region of interest" description="Disordered" evidence="13">
    <location>
        <begin position="517"/>
        <end position="539"/>
    </location>
</feature>
<dbReference type="Pfam" id="PF00686">
    <property type="entry name" value="CBM_20"/>
    <property type="match status" value="1"/>
</dbReference>
<dbReference type="SUPFAM" id="SSF51445">
    <property type="entry name" value="(Trans)glycosidases"/>
    <property type="match status" value="1"/>
</dbReference>
<feature type="domain" description="CBM20" evidence="14">
    <location>
        <begin position="557"/>
        <end position="657"/>
    </location>
</feature>
<dbReference type="PANTHER" id="PTHR43447">
    <property type="entry name" value="ALPHA-AMYLASE"/>
    <property type="match status" value="1"/>
</dbReference>
<dbReference type="EC" id="3.2.1.1" evidence="4 12"/>
<dbReference type="AlphaFoldDB" id="A0A8H6Y6W4"/>
<keyword evidence="16" id="KW-1185">Reference proteome</keyword>
<evidence type="ECO:0000256" key="6">
    <source>
        <dbReference type="ARBA" id="ARBA00022801"/>
    </source>
</evidence>
<evidence type="ECO:0000256" key="5">
    <source>
        <dbReference type="ARBA" id="ARBA00022723"/>
    </source>
</evidence>
<keyword evidence="6 12" id="KW-0378">Hydrolase</keyword>
<comment type="caution">
    <text evidence="15">The sequence shown here is derived from an EMBL/GenBank/DDBJ whole genome shotgun (WGS) entry which is preliminary data.</text>
</comment>
<dbReference type="Gene3D" id="2.60.40.1180">
    <property type="entry name" value="Golgi alpha-mannosidase II"/>
    <property type="match status" value="1"/>
</dbReference>
<keyword evidence="7" id="KW-0106">Calcium</keyword>
<evidence type="ECO:0000256" key="4">
    <source>
        <dbReference type="ARBA" id="ARBA00012595"/>
    </source>
</evidence>
<keyword evidence="10" id="KW-0624">Polysaccharide degradation</keyword>
<dbReference type="PROSITE" id="PS51166">
    <property type="entry name" value="CBM20"/>
    <property type="match status" value="1"/>
</dbReference>
<evidence type="ECO:0000256" key="3">
    <source>
        <dbReference type="ARBA" id="ARBA00008061"/>
    </source>
</evidence>
<evidence type="ECO:0000256" key="9">
    <source>
        <dbReference type="ARBA" id="ARBA00023295"/>
    </source>
</evidence>
<dbReference type="Gene3D" id="3.20.20.80">
    <property type="entry name" value="Glycosidases"/>
    <property type="match status" value="1"/>
</dbReference>
<keyword evidence="8 12" id="KW-0119">Carbohydrate metabolism</keyword>
<dbReference type="Pfam" id="PF00128">
    <property type="entry name" value="Alpha-amylase"/>
    <property type="match status" value="1"/>
</dbReference>
<dbReference type="CDD" id="cd11317">
    <property type="entry name" value="AmyAc_bac_euk_AmyA"/>
    <property type="match status" value="1"/>
</dbReference>
<evidence type="ECO:0000256" key="1">
    <source>
        <dbReference type="ARBA" id="ARBA00000548"/>
    </source>
</evidence>
<dbReference type="InterPro" id="IPR017853">
    <property type="entry name" value="GH"/>
</dbReference>
<gene>
    <name evidence="15" type="ORF">MVEN_01061600</name>
</gene>
<evidence type="ECO:0000259" key="14">
    <source>
        <dbReference type="PROSITE" id="PS51166"/>
    </source>
</evidence>
<keyword evidence="5" id="KW-0479">Metal-binding</keyword>
<name>A0A8H6Y6W4_9AGAR</name>
<dbReference type="Gene3D" id="2.60.40.10">
    <property type="entry name" value="Immunoglobulins"/>
    <property type="match status" value="1"/>
</dbReference>
<comment type="catalytic activity">
    <reaction evidence="1 12">
        <text>Endohydrolysis of (1-&gt;4)-alpha-D-glucosidic linkages in polysaccharides containing three or more (1-&gt;4)-alpha-linked D-glucose units.</text>
        <dbReference type="EC" id="3.2.1.1"/>
    </reaction>
</comment>
<dbReference type="InterPro" id="IPR013783">
    <property type="entry name" value="Ig-like_fold"/>
</dbReference>
<dbReference type="SUPFAM" id="SSF49452">
    <property type="entry name" value="Starch-binding domain-like"/>
    <property type="match status" value="1"/>
</dbReference>
<protein>
    <recommendedName>
        <fullName evidence="4 12">Alpha-amylase</fullName>
        <ecNumber evidence="4 12">3.2.1.1</ecNumber>
    </recommendedName>
</protein>
<dbReference type="FunFam" id="2.60.40.10:FF:000552">
    <property type="entry name" value="Related to glucoamylase"/>
    <property type="match status" value="1"/>
</dbReference>
<dbReference type="InterPro" id="IPR002044">
    <property type="entry name" value="CBM20"/>
</dbReference>
<evidence type="ECO:0000256" key="2">
    <source>
        <dbReference type="ARBA" id="ARBA00001913"/>
    </source>
</evidence>
<dbReference type="PRINTS" id="PR00110">
    <property type="entry name" value="ALPHAAMYLASE"/>
</dbReference>
<dbReference type="GO" id="GO:0000272">
    <property type="term" value="P:polysaccharide catabolic process"/>
    <property type="evidence" value="ECO:0007669"/>
    <property type="project" value="UniProtKB-KW"/>
</dbReference>
<evidence type="ECO:0000313" key="15">
    <source>
        <dbReference type="EMBL" id="KAF7353762.1"/>
    </source>
</evidence>
<feature type="region of interest" description="Disordered" evidence="13">
    <location>
        <begin position="634"/>
        <end position="657"/>
    </location>
</feature>
<dbReference type="InterPro" id="IPR013784">
    <property type="entry name" value="Carb-bd-like_fold"/>
</dbReference>